<evidence type="ECO:0000313" key="6">
    <source>
        <dbReference type="EMBL" id="VUX11621.1"/>
    </source>
</evidence>
<dbReference type="EMBL" id="QRIC01000002">
    <property type="protein sequence ID" value="RHG28404.1"/>
    <property type="molecule type" value="Genomic_DNA"/>
</dbReference>
<keyword evidence="3" id="KW-0449">Lipoprotein</keyword>
<keyword evidence="9" id="KW-1185">Reference proteome</keyword>
<evidence type="ECO:0000313" key="5">
    <source>
        <dbReference type="EMBL" id="RHG28404.1"/>
    </source>
</evidence>
<evidence type="ECO:0000313" key="3">
    <source>
        <dbReference type="EMBL" id="CUP37999.1"/>
    </source>
</evidence>
<dbReference type="PROSITE" id="PS51257">
    <property type="entry name" value="PROKAR_LIPOPROTEIN"/>
    <property type="match status" value="1"/>
</dbReference>
<dbReference type="STRING" id="88431.ERS852423_01757"/>
<evidence type="ECO:0000313" key="8">
    <source>
        <dbReference type="Proteomes" id="UP000261285"/>
    </source>
</evidence>
<reference evidence="6 10" key="3">
    <citation type="submission" date="2019-07" db="EMBL/GenBank/DDBJ databases">
        <authorList>
            <person name="Hibberd C M."/>
            <person name="Gehrig L. J."/>
            <person name="Chang H.-W."/>
            <person name="Venkatesh S."/>
        </authorList>
    </citation>
    <scope>NUCLEOTIDE SEQUENCE [LARGE SCALE GENOMIC DNA]</scope>
    <source>
        <strain evidence="6">Dorea_longicatena_SSTS_Bg7063</strain>
    </source>
</reference>
<dbReference type="Proteomes" id="UP000261285">
    <property type="component" value="Unassembled WGS sequence"/>
</dbReference>
<dbReference type="EMBL" id="CABHNM010000042">
    <property type="protein sequence ID" value="VUX11621.1"/>
    <property type="molecule type" value="Genomic_DNA"/>
</dbReference>
<evidence type="ECO:0000256" key="1">
    <source>
        <dbReference type="SAM" id="MobiDB-lite"/>
    </source>
</evidence>
<evidence type="ECO:0000313" key="4">
    <source>
        <dbReference type="EMBL" id="RGO35049.1"/>
    </source>
</evidence>
<gene>
    <name evidence="6" type="ORF">DLSSTS7063_01838</name>
    <name evidence="5" type="ORF">DW265_01875</name>
    <name evidence="4" type="ORF">DXB16_00350</name>
    <name evidence="3" type="ORF">ERS852526_01015</name>
</gene>
<evidence type="ECO:0000313" key="9">
    <source>
        <dbReference type="Proteomes" id="UP000284095"/>
    </source>
</evidence>
<evidence type="ECO:0000313" key="7">
    <source>
        <dbReference type="Proteomes" id="UP000095485"/>
    </source>
</evidence>
<accession>A0A174MW92</accession>
<sequence length="190" mass="20862">MLRKRLMTLALAVVMTVSVFTGCGSKDDSKTSRSESKKTEQQKSDAKKEKAAEKEETKAPIEDGTYTAEFKTDSSMFHVNDAYDDKGTLTVKDGKMTIHISLVSKNIVNLFPGTIKDAKKKGAKLLQPTTDTITDENGNVVTDIEGKPKEVYGFDVPVPALDKEFDLALIGTKGKWYNHKVSVSNPVKAE</sequence>
<dbReference type="EMBL" id="CZAY01000006">
    <property type="protein sequence ID" value="CUP37999.1"/>
    <property type="molecule type" value="Genomic_DNA"/>
</dbReference>
<dbReference type="OrthoDB" id="9812528at2"/>
<keyword evidence="2" id="KW-0732">Signal</keyword>
<reference evidence="3 7" key="1">
    <citation type="submission" date="2015-09" db="EMBL/GenBank/DDBJ databases">
        <authorList>
            <consortium name="Pathogen Informatics"/>
        </authorList>
    </citation>
    <scope>NUCLEOTIDE SEQUENCE [LARGE SCALE GENOMIC DNA]</scope>
    <source>
        <strain evidence="3 7">2789STDY5834914</strain>
    </source>
</reference>
<feature type="region of interest" description="Disordered" evidence="1">
    <location>
        <begin position="24"/>
        <end position="59"/>
    </location>
</feature>
<evidence type="ECO:0000313" key="10">
    <source>
        <dbReference type="Proteomes" id="UP000398619"/>
    </source>
</evidence>
<dbReference type="AlphaFoldDB" id="A0A174MW92"/>
<dbReference type="Proteomes" id="UP000095485">
    <property type="component" value="Unassembled WGS sequence"/>
</dbReference>
<proteinExistence type="predicted"/>
<dbReference type="Proteomes" id="UP000284095">
    <property type="component" value="Unassembled WGS sequence"/>
</dbReference>
<feature type="chain" id="PRO_5041863254" evidence="2">
    <location>
        <begin position="22"/>
        <end position="190"/>
    </location>
</feature>
<evidence type="ECO:0000256" key="2">
    <source>
        <dbReference type="SAM" id="SignalP"/>
    </source>
</evidence>
<feature type="signal peptide" evidence="2">
    <location>
        <begin position="1"/>
        <end position="21"/>
    </location>
</feature>
<protein>
    <submittedName>
        <fullName evidence="3">Major membrane immunogen, membrane-anchored lipoprotein</fullName>
    </submittedName>
</protein>
<dbReference type="EMBL" id="QSVN01000001">
    <property type="protein sequence ID" value="RGO35049.1"/>
    <property type="molecule type" value="Genomic_DNA"/>
</dbReference>
<dbReference type="Gene3D" id="2.60.40.1850">
    <property type="match status" value="1"/>
</dbReference>
<dbReference type="Proteomes" id="UP000398619">
    <property type="component" value="Unassembled WGS sequence"/>
</dbReference>
<dbReference type="InterPro" id="IPR037250">
    <property type="entry name" value="NEAT_dom_sf"/>
</dbReference>
<reference evidence="8 9" key="2">
    <citation type="submission" date="2018-08" db="EMBL/GenBank/DDBJ databases">
        <title>A genome reference for cultivated species of the human gut microbiota.</title>
        <authorList>
            <person name="Zou Y."/>
            <person name="Xue W."/>
            <person name="Luo G."/>
        </authorList>
    </citation>
    <scope>NUCLEOTIDE SEQUENCE [LARGE SCALE GENOMIC DNA]</scope>
    <source>
        <strain evidence="5 9">AM22-22</strain>
        <strain evidence="4 8">OM02-16</strain>
    </source>
</reference>
<name>A0A174MW92_9FIRM</name>
<dbReference type="GeneID" id="96228308"/>
<dbReference type="RefSeq" id="WP_028086118.1">
    <property type="nucleotide sequence ID" value="NZ_CABHNM010000042.1"/>
</dbReference>
<feature type="compositionally biased region" description="Basic and acidic residues" evidence="1">
    <location>
        <begin position="25"/>
        <end position="59"/>
    </location>
</feature>
<organism evidence="3 7">
    <name type="scientific">Dorea longicatena</name>
    <dbReference type="NCBI Taxonomy" id="88431"/>
    <lineage>
        <taxon>Bacteria</taxon>
        <taxon>Bacillati</taxon>
        <taxon>Bacillota</taxon>
        <taxon>Clostridia</taxon>
        <taxon>Lachnospirales</taxon>
        <taxon>Lachnospiraceae</taxon>
        <taxon>Dorea</taxon>
    </lineage>
</organism>